<dbReference type="GO" id="GO:0016491">
    <property type="term" value="F:oxidoreductase activity"/>
    <property type="evidence" value="ECO:0007669"/>
    <property type="project" value="InterPro"/>
</dbReference>
<protein>
    <submittedName>
        <fullName evidence="2">FA_desaturase domain-containing protein</fullName>
    </submittedName>
</protein>
<dbReference type="OMA" id="AYKHKSA"/>
<organism evidence="1 2">
    <name type="scientific">Meloidogyne hapla</name>
    <name type="common">Root-knot nematode worm</name>
    <dbReference type="NCBI Taxonomy" id="6305"/>
    <lineage>
        <taxon>Eukaryota</taxon>
        <taxon>Metazoa</taxon>
        <taxon>Ecdysozoa</taxon>
        <taxon>Nematoda</taxon>
        <taxon>Chromadorea</taxon>
        <taxon>Rhabditida</taxon>
        <taxon>Tylenchina</taxon>
        <taxon>Tylenchomorpha</taxon>
        <taxon>Tylenchoidea</taxon>
        <taxon>Meloidogynidae</taxon>
        <taxon>Meloidogyninae</taxon>
        <taxon>Meloidogyne</taxon>
    </lineage>
</organism>
<evidence type="ECO:0000313" key="1">
    <source>
        <dbReference type="Proteomes" id="UP000095281"/>
    </source>
</evidence>
<name>A0A1I8BGB9_MELHA</name>
<dbReference type="Proteomes" id="UP000095281">
    <property type="component" value="Unplaced"/>
</dbReference>
<evidence type="ECO:0000313" key="2">
    <source>
        <dbReference type="WBParaSite" id="MhA1_Contig2182.frz3.gene1"/>
    </source>
</evidence>
<sequence>MVIITYLRHQDEEIEVYEEGTWAFMKGQLQTVDRSFGFGIDKALHHITDGHVAHHFFFTRIPHYNLPKATEAVKKVLQKYPGAYKHKSAYDFLIEFLWLNIKLDCLVGKGSGLLKYRSTVRNDEQLKKEK</sequence>
<dbReference type="WBParaSite" id="MhA1_Contig2182.frz3.gene1">
    <property type="protein sequence ID" value="MhA1_Contig2182.frz3.gene1"/>
    <property type="gene ID" value="MhA1_Contig2182.frz3.gene1"/>
</dbReference>
<reference evidence="2" key="1">
    <citation type="submission" date="2016-11" db="UniProtKB">
        <authorList>
            <consortium name="WormBaseParasite"/>
        </authorList>
    </citation>
    <scope>IDENTIFICATION</scope>
</reference>
<dbReference type="AlphaFoldDB" id="A0A1I8BGB9"/>
<accession>A0A1I8BGB9</accession>
<dbReference type="InterPro" id="IPR012171">
    <property type="entry name" value="Fatty_acid_desaturase"/>
</dbReference>
<keyword evidence="1" id="KW-1185">Reference proteome</keyword>
<proteinExistence type="predicted"/>
<dbReference type="PANTHER" id="PTHR32100">
    <property type="entry name" value="OMEGA-6 FATTY ACID DESATURASE, CHLOROPLASTIC"/>
    <property type="match status" value="1"/>
</dbReference>